<evidence type="ECO:0000313" key="1">
    <source>
        <dbReference type="EMBL" id="CAK9114836.1"/>
    </source>
</evidence>
<protein>
    <submittedName>
        <fullName evidence="1">Uncharacterized protein</fullName>
    </submittedName>
</protein>
<comment type="caution">
    <text evidence="1">The sequence shown here is derived from an EMBL/GenBank/DDBJ whole genome shotgun (WGS) entry which is preliminary data.</text>
</comment>
<name>A0ABP0SR06_9DINO</name>
<accession>A0ABP0SR06</accession>
<sequence length="656" mass="71088">MLFIWRPQRQETFTVGYDVLRNTSTQFLPAETPVSTHQYLLIYTRSVLAEQTTPVGLPLSDAFAAVSNVTMPDFDLDFNDLGGLLSWSPASDEDLVEDYLVYFGAPAVLINGHWMCASMEDGTNDTSDVNGTGWCPTLYFGRVPVGTENITVPVDTHLADSHFLVYTRSTLVEQTTPVALLIDDVGANVRNISFVGKDLDMHDLGGVLSWEPPETLRRVTSYYVYLAEDAAGSARSQIQPMLMAGDNDIDVPAETPRLNFTHFVVYTASILAEQTTPSFRAIQDEASRAANVSFIDEDLDEFEVGGPLTWLEPEDFSEVTAYNVYLAESRDGENRSLLGNVSVGTNRFDVPADTQLASFTHLVVFAESSLVEQTTPAAVFTESVLAEQSTPVATPLSDSFGLVSNISFPDFDLDETDLGGTLTWAPPLDESQVEQYMIYLAMFTQNASECPDTADSTSFVALVTGSMTLTLAGASPSQLESAMKASLAAFLSVPISWISVSVNPAARRLNRRDRRLSTSWTVQYQVVVPAGSEASVVASANSLGSSNSFEASLAAELVAEGISSSDVAGLTVVSFSTVSVSFVFPESVTPLFSANQTENATSIFEVITTSSTRTTTTSITTTRRSNASEDSHDVTRQMRCPLFLVAFATRSNARSY</sequence>
<gene>
    <name evidence="1" type="ORF">CCMP2556_LOCUS53093</name>
</gene>
<reference evidence="1 2" key="1">
    <citation type="submission" date="2024-02" db="EMBL/GenBank/DDBJ databases">
        <authorList>
            <person name="Chen Y."/>
            <person name="Shah S."/>
            <person name="Dougan E. K."/>
            <person name="Thang M."/>
            <person name="Chan C."/>
        </authorList>
    </citation>
    <scope>NUCLEOTIDE SEQUENCE [LARGE SCALE GENOMIC DNA]</scope>
</reference>
<dbReference type="EMBL" id="CAXAMN010028040">
    <property type="protein sequence ID" value="CAK9114836.1"/>
    <property type="molecule type" value="Genomic_DNA"/>
</dbReference>
<keyword evidence="2" id="KW-1185">Reference proteome</keyword>
<proteinExistence type="predicted"/>
<organism evidence="1 2">
    <name type="scientific">Durusdinium trenchii</name>
    <dbReference type="NCBI Taxonomy" id="1381693"/>
    <lineage>
        <taxon>Eukaryota</taxon>
        <taxon>Sar</taxon>
        <taxon>Alveolata</taxon>
        <taxon>Dinophyceae</taxon>
        <taxon>Suessiales</taxon>
        <taxon>Symbiodiniaceae</taxon>
        <taxon>Durusdinium</taxon>
    </lineage>
</organism>
<dbReference type="Proteomes" id="UP001642484">
    <property type="component" value="Unassembled WGS sequence"/>
</dbReference>
<evidence type="ECO:0000313" key="2">
    <source>
        <dbReference type="Proteomes" id="UP001642484"/>
    </source>
</evidence>